<dbReference type="Gene3D" id="3.10.560.10">
    <property type="entry name" value="Outer membrane lipoprotein wza domain like"/>
    <property type="match status" value="1"/>
</dbReference>
<dbReference type="KEGG" id="mya:MORIYA_3327"/>
<evidence type="ECO:0000313" key="5">
    <source>
        <dbReference type="EMBL" id="SQD79782.1"/>
    </source>
</evidence>
<dbReference type="RefSeq" id="WP_174216937.1">
    <property type="nucleotide sequence ID" value="NZ_LS483250.1"/>
</dbReference>
<feature type="domain" description="Soluble ligand binding" evidence="4">
    <location>
        <begin position="101"/>
        <end position="145"/>
    </location>
</feature>
<accession>A0A330LTR7</accession>
<reference evidence="6" key="1">
    <citation type="submission" date="2018-05" db="EMBL/GenBank/DDBJ databases">
        <authorList>
            <person name="Cea G.-C."/>
            <person name="William W."/>
        </authorList>
    </citation>
    <scope>NUCLEOTIDE SEQUENCE [LARGE SCALE GENOMIC DNA]</scope>
    <source>
        <strain evidence="6">DB21MT 5</strain>
    </source>
</reference>
<evidence type="ECO:0000256" key="2">
    <source>
        <dbReference type="SAM" id="SignalP"/>
    </source>
</evidence>
<feature type="domain" description="Polysaccharide export protein N-terminal" evidence="3">
    <location>
        <begin position="20"/>
        <end position="96"/>
    </location>
</feature>
<organism evidence="5 6">
    <name type="scientific">Moritella yayanosii</name>
    <dbReference type="NCBI Taxonomy" id="69539"/>
    <lineage>
        <taxon>Bacteria</taxon>
        <taxon>Pseudomonadati</taxon>
        <taxon>Pseudomonadota</taxon>
        <taxon>Gammaproteobacteria</taxon>
        <taxon>Alteromonadales</taxon>
        <taxon>Moritellaceae</taxon>
        <taxon>Moritella</taxon>
    </lineage>
</organism>
<dbReference type="Pfam" id="PF10531">
    <property type="entry name" value="SLBB"/>
    <property type="match status" value="1"/>
</dbReference>
<evidence type="ECO:0000259" key="4">
    <source>
        <dbReference type="Pfam" id="PF10531"/>
    </source>
</evidence>
<dbReference type="PANTHER" id="PTHR33619:SF3">
    <property type="entry name" value="POLYSACCHARIDE EXPORT PROTEIN GFCE-RELATED"/>
    <property type="match status" value="1"/>
</dbReference>
<dbReference type="EMBL" id="LS483250">
    <property type="protein sequence ID" value="SQD79782.1"/>
    <property type="molecule type" value="Genomic_DNA"/>
</dbReference>
<dbReference type="AlphaFoldDB" id="A0A330LTR7"/>
<dbReference type="Proteomes" id="UP000250163">
    <property type="component" value="Chromosome MORIYA"/>
</dbReference>
<dbReference type="Gene3D" id="3.30.1950.10">
    <property type="entry name" value="wza like domain"/>
    <property type="match status" value="1"/>
</dbReference>
<dbReference type="GO" id="GO:0015159">
    <property type="term" value="F:polysaccharide transmembrane transporter activity"/>
    <property type="evidence" value="ECO:0007669"/>
    <property type="project" value="InterPro"/>
</dbReference>
<evidence type="ECO:0000313" key="6">
    <source>
        <dbReference type="Proteomes" id="UP000250163"/>
    </source>
</evidence>
<proteinExistence type="predicted"/>
<name>A0A330LTR7_9GAMM</name>
<dbReference type="InterPro" id="IPR003715">
    <property type="entry name" value="Poly_export_N"/>
</dbReference>
<evidence type="ECO:0000256" key="1">
    <source>
        <dbReference type="ARBA" id="ARBA00022729"/>
    </source>
</evidence>
<evidence type="ECO:0000259" key="3">
    <source>
        <dbReference type="Pfam" id="PF02563"/>
    </source>
</evidence>
<dbReference type="SUPFAM" id="SSF142984">
    <property type="entry name" value="Nqo1 middle domain-like"/>
    <property type="match status" value="1"/>
</dbReference>
<keyword evidence="6" id="KW-1185">Reference proteome</keyword>
<dbReference type="PANTHER" id="PTHR33619">
    <property type="entry name" value="POLYSACCHARIDE EXPORT PROTEIN GFCE-RELATED"/>
    <property type="match status" value="1"/>
</dbReference>
<feature type="chain" id="PRO_5016437987" evidence="2">
    <location>
        <begin position="22"/>
        <end position="173"/>
    </location>
</feature>
<feature type="signal peptide" evidence="2">
    <location>
        <begin position="1"/>
        <end position="21"/>
    </location>
</feature>
<dbReference type="Pfam" id="PF02563">
    <property type="entry name" value="Poly_export"/>
    <property type="match status" value="1"/>
</dbReference>
<protein>
    <submittedName>
        <fullName evidence="5">Putative polysaccharide export-related protein</fullName>
    </submittedName>
</protein>
<gene>
    <name evidence="5" type="ORF">MORIYA_3327</name>
</gene>
<keyword evidence="1 2" id="KW-0732">Signal</keyword>
<sequence length="173" mass="19411">MKKLYLCLVLFAGILFSTVQAEDAYVLGPGDQIEFKVYGQDDLTVNTLLSNSGLINYPFLGQIKVTGLSVKKVEQLIYRGLVGDYLIEPNVYVQVTKYRPFYIHGEVNKPGGYSYQPGMTVNQAIALAGGFTDRASEEKVFIYKESDKDKQIHASLTYRVNAGDTITIEQRFF</sequence>
<dbReference type="InterPro" id="IPR049712">
    <property type="entry name" value="Poly_export"/>
</dbReference>
<dbReference type="InterPro" id="IPR019554">
    <property type="entry name" value="Soluble_ligand-bd"/>
</dbReference>